<dbReference type="Proteomes" id="UP000198662">
    <property type="component" value="Unassembled WGS sequence"/>
</dbReference>
<keyword evidence="2" id="KW-1185">Reference proteome</keyword>
<dbReference type="RefSeq" id="WP_091041856.1">
    <property type="nucleotide sequence ID" value="NZ_FNGF01000001.1"/>
</dbReference>
<accession>A0A1G9CL39</accession>
<dbReference type="STRING" id="380244.SAMN05216298_0398"/>
<name>A0A1G9CL39_9ACTN</name>
<proteinExistence type="predicted"/>
<dbReference type="OrthoDB" id="4729272at2"/>
<dbReference type="AlphaFoldDB" id="A0A1G9CL39"/>
<organism evidence="1 2">
    <name type="scientific">Glycomyces sambucus</name>
    <dbReference type="NCBI Taxonomy" id="380244"/>
    <lineage>
        <taxon>Bacteria</taxon>
        <taxon>Bacillati</taxon>
        <taxon>Actinomycetota</taxon>
        <taxon>Actinomycetes</taxon>
        <taxon>Glycomycetales</taxon>
        <taxon>Glycomycetaceae</taxon>
        <taxon>Glycomyces</taxon>
    </lineage>
</organism>
<sequence>MDDTDATIDALLAELGGTWETVEQITTARERLIAALPDWTLPAAYGIATVDAAGAVAFARANVGVHPLPAVVMATVLGHDGGSAAYLLDATSLDQAIRLLAPAEACTAYEHPNLAVWREVRKALDAGETAVAVFLADLEYSGADPAVLALKDIALEKSAAEAD</sequence>
<dbReference type="EMBL" id="FNGF01000001">
    <property type="protein sequence ID" value="SDK52400.1"/>
    <property type="molecule type" value="Genomic_DNA"/>
</dbReference>
<reference evidence="2" key="1">
    <citation type="submission" date="2016-10" db="EMBL/GenBank/DDBJ databases">
        <authorList>
            <person name="Varghese N."/>
            <person name="Submissions S."/>
        </authorList>
    </citation>
    <scope>NUCLEOTIDE SEQUENCE [LARGE SCALE GENOMIC DNA]</scope>
    <source>
        <strain evidence="2">CGMCC 4.3147</strain>
    </source>
</reference>
<evidence type="ECO:0000313" key="1">
    <source>
        <dbReference type="EMBL" id="SDK52400.1"/>
    </source>
</evidence>
<evidence type="ECO:0000313" key="2">
    <source>
        <dbReference type="Proteomes" id="UP000198662"/>
    </source>
</evidence>
<gene>
    <name evidence="1" type="ORF">SAMN05216298_0398</name>
</gene>
<protein>
    <submittedName>
        <fullName evidence="1">Uncharacterized protein</fullName>
    </submittedName>
</protein>